<evidence type="ECO:0000256" key="1">
    <source>
        <dbReference type="ARBA" id="ARBA00007816"/>
    </source>
</evidence>
<dbReference type="GO" id="GO:0043139">
    <property type="term" value="F:5'-3' DNA helicase activity"/>
    <property type="evidence" value="ECO:0007669"/>
    <property type="project" value="UniProtKB-EC"/>
</dbReference>
<sequence length="700" mass="79040">MSVENLLADGLKVGGVFSTGYDECDVLTNDWWTQEAGGLPKHSLLVAKPLLEGSRLVDDDEVHTGHRLPSKSTDSEDESRSSNEASHALLLRVKGPADLPDEGRLTSNRHDAIRQAITAEKDGEPTDDDFVDVLTRRELQYSGIRANVLGTFYYTENEDGNRELTFGSDVQTFFSAGHYVVHKPAPEALAWIASYPTSDSDSPIKLGEVKYTSTRIYDDRTPSPVYIDIEDFIGSKTAVFGMTRKGKSNTMKILAAAIAAGEASVGQLVFDPSGEYAYENDQDECALGELYDGGVSISTVYKFNPAEGEDDYKPLRSNLLDRNNQQIVQSYVRSLLVGETADYVGKFLSTKIPTENEIDDLEGGERNRAKWLQSAYYAVLSKAIGEDRLPDNFEPFWIKVNDNIISLVNEAADLEHTKIKGSLPLGKWNGENQIVDFWEAVEKRQDDINKAYRDEGNNKDWVDDDLANVLEMFNTDGSQSGYGKLTELRHFHNPDSEEDVAAEIYEKLDQGEMVVVDISNGREDLVERETTRIVNHVRSKSRERFRSTEKEDRTLPEIQIYLEEAHRHFEKEEYRDGESMSPYVELAKEGAKFNIGMTYATQEVSSIDRRVLSNTSNWIVTHLNSDREIKRLAEYYNFEDFKSSLKNVEEKGFVRLKTSSGEYIVPLQVDLFDREWITTNTAYSIQKREEGDDDVESGSE</sequence>
<name>A0A2I8VRM6_9EURY</name>
<evidence type="ECO:0000313" key="8">
    <source>
        <dbReference type="Proteomes" id="UP000236584"/>
    </source>
</evidence>
<dbReference type="KEGG" id="srub:C2R22_02480"/>
<protein>
    <recommendedName>
        <fullName evidence="6">Helicase HerA central domain-containing protein</fullName>
    </recommendedName>
</protein>
<dbReference type="EMBL" id="CP026309">
    <property type="protein sequence ID" value="AUV83849.1"/>
    <property type="molecule type" value="Genomic_DNA"/>
</dbReference>
<dbReference type="InterPro" id="IPR002789">
    <property type="entry name" value="HerA_central"/>
</dbReference>
<dbReference type="InterPro" id="IPR008571">
    <property type="entry name" value="HerA-like"/>
</dbReference>
<evidence type="ECO:0000256" key="3">
    <source>
        <dbReference type="ARBA" id="ARBA00048954"/>
    </source>
</evidence>
<comment type="catalytic activity">
    <reaction evidence="2">
        <text>Couples ATP hydrolysis with the unwinding of duplex DNA by translocating in the 3'-5' direction.</text>
        <dbReference type="EC" id="5.6.2.4"/>
    </reaction>
</comment>
<keyword evidence="8" id="KW-1185">Reference proteome</keyword>
<evidence type="ECO:0000313" key="7">
    <source>
        <dbReference type="EMBL" id="AUV83849.1"/>
    </source>
</evidence>
<comment type="catalytic activity">
    <reaction evidence="3">
        <text>ATP + H2O = ADP + phosphate + H(+)</text>
        <dbReference type="Rhea" id="RHEA:13065"/>
        <dbReference type="ChEBI" id="CHEBI:15377"/>
        <dbReference type="ChEBI" id="CHEBI:15378"/>
        <dbReference type="ChEBI" id="CHEBI:30616"/>
        <dbReference type="ChEBI" id="CHEBI:43474"/>
        <dbReference type="ChEBI" id="CHEBI:456216"/>
        <dbReference type="EC" id="5.6.2.3"/>
    </reaction>
</comment>
<evidence type="ECO:0000256" key="2">
    <source>
        <dbReference type="ARBA" id="ARBA00034617"/>
    </source>
</evidence>
<dbReference type="GO" id="GO:0043138">
    <property type="term" value="F:3'-5' DNA helicase activity"/>
    <property type="evidence" value="ECO:0007669"/>
    <property type="project" value="UniProtKB-EC"/>
</dbReference>
<dbReference type="PANTHER" id="PTHR42957">
    <property type="entry name" value="HELICASE MJ1565-RELATED"/>
    <property type="match status" value="1"/>
</dbReference>
<evidence type="ECO:0000256" key="4">
    <source>
        <dbReference type="ARBA" id="ARBA00048988"/>
    </source>
</evidence>
<reference evidence="7 8" key="1">
    <citation type="submission" date="2018-01" db="EMBL/GenBank/DDBJ databases">
        <title>Complete genome sequence of Salinigranum rubrum GX10T, an extremely halophilic archaeon isolated from a marine solar saltern.</title>
        <authorList>
            <person name="Han S."/>
        </authorList>
    </citation>
    <scope>NUCLEOTIDE SEQUENCE [LARGE SCALE GENOMIC DNA]</scope>
    <source>
        <strain evidence="7 8">GX10</strain>
    </source>
</reference>
<dbReference type="InterPro" id="IPR027417">
    <property type="entry name" value="P-loop_NTPase"/>
</dbReference>
<gene>
    <name evidence="7" type="ORF">C2R22_02480</name>
</gene>
<evidence type="ECO:0000256" key="5">
    <source>
        <dbReference type="SAM" id="MobiDB-lite"/>
    </source>
</evidence>
<dbReference type="AlphaFoldDB" id="A0A2I8VRM6"/>
<dbReference type="Gene3D" id="3.40.50.300">
    <property type="entry name" value="P-loop containing nucleotide triphosphate hydrolases"/>
    <property type="match status" value="2"/>
</dbReference>
<dbReference type="SUPFAM" id="SSF52540">
    <property type="entry name" value="P-loop containing nucleoside triphosphate hydrolases"/>
    <property type="match status" value="1"/>
</dbReference>
<dbReference type="Proteomes" id="UP000236584">
    <property type="component" value="Chromosome"/>
</dbReference>
<feature type="region of interest" description="Disordered" evidence="5">
    <location>
        <begin position="57"/>
        <end position="85"/>
    </location>
</feature>
<dbReference type="Pfam" id="PF01935">
    <property type="entry name" value="DUF87"/>
    <property type="match status" value="1"/>
</dbReference>
<feature type="domain" description="Helicase HerA central" evidence="6">
    <location>
        <begin position="219"/>
        <end position="306"/>
    </location>
</feature>
<evidence type="ECO:0000259" key="6">
    <source>
        <dbReference type="Pfam" id="PF01935"/>
    </source>
</evidence>
<accession>A0A2I8VRM6</accession>
<proteinExistence type="inferred from homology"/>
<comment type="similarity">
    <text evidence="1">Belongs to the HerA family.</text>
</comment>
<comment type="catalytic activity">
    <reaction evidence="4">
        <text>ATP + H2O = ADP + phosphate + H(+)</text>
        <dbReference type="Rhea" id="RHEA:13065"/>
        <dbReference type="ChEBI" id="CHEBI:15377"/>
        <dbReference type="ChEBI" id="CHEBI:15378"/>
        <dbReference type="ChEBI" id="CHEBI:30616"/>
        <dbReference type="ChEBI" id="CHEBI:43474"/>
        <dbReference type="ChEBI" id="CHEBI:456216"/>
        <dbReference type="EC" id="5.6.2.4"/>
    </reaction>
</comment>
<organism evidence="7 8">
    <name type="scientific">Salinigranum rubrum</name>
    <dbReference type="NCBI Taxonomy" id="755307"/>
    <lineage>
        <taxon>Archaea</taxon>
        <taxon>Methanobacteriati</taxon>
        <taxon>Methanobacteriota</taxon>
        <taxon>Stenosarchaea group</taxon>
        <taxon>Halobacteria</taxon>
        <taxon>Halobacteriales</taxon>
        <taxon>Haloferacaceae</taxon>
        <taxon>Salinigranum</taxon>
    </lineage>
</organism>
<dbReference type="PANTHER" id="PTHR42957:SF1">
    <property type="entry name" value="HELICASE MJ1565-RELATED"/>
    <property type="match status" value="1"/>
</dbReference>